<evidence type="ECO:0000313" key="5">
    <source>
        <dbReference type="Proteomes" id="UP001558713"/>
    </source>
</evidence>
<accession>A0ABD0YZD8</accession>
<sequence length="587" mass="68219">MTKDMQRTLTIPVFNGQNYELWATRIKTTLKIQGLWEVIDKGIPPKPKPKEDDALEKWKETEMQDMKALQLLQMAVTDLVLMKVVSATTSKEIWEKLQETYQGNEKAKLVRLDSLNKEFEDLKMREGEKIWDYTDKIQEVVNQMSLLGEEKTSHHVIRKILNSMPKTYAGLAALMQETKDLKSITVTDLVGSLISHEAKYFPDDEPIEGAYYARFKGTQFGQRSDQQQRKNKWCNTCKKENHNEEDCYFRKGNSPWCGICKKNNHNEDVCYFKNKEEKPYANKQFQGECFVCGKSGHYAKYCKNKYKDEAQFCQSLEEKDKRLGELSFTATAYDASQIYEEGAWLIDSGATCHMIRDETFFTRLDRTYKVQIRFGCGVVLTSTRKGDISMETTKGNLLSVPQLLSTGHKVLFDENTCTIMDKTWKKLLEVKEEKKNFIIRWEILEEKSRDIKEEKAKPEKTKDTRSESTLQFPVKEVCYTAMEIKEEKTTKDEDEDVSFKREKMENTENESRGSVGIDSVSEQEKGLSRIKENQGKAKEEKNINKQNGNQCTMEIKQNGNQPTKRIEQKGNHEEKANKKNGNYYNRN</sequence>
<evidence type="ECO:0000256" key="1">
    <source>
        <dbReference type="PROSITE-ProRule" id="PRU00047"/>
    </source>
</evidence>
<dbReference type="InterPro" id="IPR054722">
    <property type="entry name" value="PolX-like_BBD"/>
</dbReference>
<dbReference type="PROSITE" id="PS50158">
    <property type="entry name" value="ZF_CCHC"/>
    <property type="match status" value="1"/>
</dbReference>
<feature type="compositionally biased region" description="Polar residues" evidence="2">
    <location>
        <begin position="544"/>
        <end position="563"/>
    </location>
</feature>
<comment type="caution">
    <text evidence="4">The sequence shown here is derived from an EMBL/GenBank/DDBJ whole genome shotgun (WGS) entry which is preliminary data.</text>
</comment>
<dbReference type="EMBL" id="JBANAX010000940">
    <property type="protein sequence ID" value="KAL1187803.1"/>
    <property type="molecule type" value="Genomic_DNA"/>
</dbReference>
<dbReference type="SUPFAM" id="SSF57756">
    <property type="entry name" value="Retrovirus zinc finger-like domains"/>
    <property type="match status" value="1"/>
</dbReference>
<proteinExistence type="predicted"/>
<dbReference type="Pfam" id="PF22936">
    <property type="entry name" value="Pol_BBD"/>
    <property type="match status" value="1"/>
</dbReference>
<name>A0ABD0YZD8_CARAN</name>
<dbReference type="InterPro" id="IPR036875">
    <property type="entry name" value="Znf_CCHC_sf"/>
</dbReference>
<dbReference type="Proteomes" id="UP001558713">
    <property type="component" value="Unassembled WGS sequence"/>
</dbReference>
<evidence type="ECO:0000256" key="2">
    <source>
        <dbReference type="SAM" id="MobiDB-lite"/>
    </source>
</evidence>
<keyword evidence="1" id="KW-0479">Metal-binding</keyword>
<evidence type="ECO:0000313" key="4">
    <source>
        <dbReference type="EMBL" id="KAL1187803.1"/>
    </source>
</evidence>
<feature type="region of interest" description="Disordered" evidence="2">
    <location>
        <begin position="486"/>
        <end position="587"/>
    </location>
</feature>
<feature type="compositionally biased region" description="Basic and acidic residues" evidence="2">
    <location>
        <begin position="564"/>
        <end position="577"/>
    </location>
</feature>
<dbReference type="GO" id="GO:0008270">
    <property type="term" value="F:zinc ion binding"/>
    <property type="evidence" value="ECO:0007669"/>
    <property type="project" value="UniProtKB-KW"/>
</dbReference>
<keyword evidence="1" id="KW-0863">Zinc-finger</keyword>
<evidence type="ECO:0000259" key="3">
    <source>
        <dbReference type="PROSITE" id="PS50158"/>
    </source>
</evidence>
<keyword evidence="5" id="KW-1185">Reference proteome</keyword>
<feature type="domain" description="CCHC-type" evidence="3">
    <location>
        <begin position="289"/>
        <end position="304"/>
    </location>
</feature>
<protein>
    <submittedName>
        <fullName evidence="4">Retrovirus-related Pol polyprotein from transposon TNT 1-94</fullName>
    </submittedName>
</protein>
<keyword evidence="1" id="KW-0862">Zinc</keyword>
<dbReference type="PANTHER" id="PTHR35317:SF35">
    <property type="entry name" value="DUF4219 DOMAIN-CONTAINING PROTEIN"/>
    <property type="match status" value="1"/>
</dbReference>
<dbReference type="PANTHER" id="PTHR35317">
    <property type="entry name" value="OS04G0629600 PROTEIN"/>
    <property type="match status" value="1"/>
</dbReference>
<dbReference type="InterPro" id="IPR001878">
    <property type="entry name" value="Znf_CCHC"/>
</dbReference>
<organism evidence="4 5">
    <name type="scientific">Cardamine amara subsp. amara</name>
    <dbReference type="NCBI Taxonomy" id="228776"/>
    <lineage>
        <taxon>Eukaryota</taxon>
        <taxon>Viridiplantae</taxon>
        <taxon>Streptophyta</taxon>
        <taxon>Embryophyta</taxon>
        <taxon>Tracheophyta</taxon>
        <taxon>Spermatophyta</taxon>
        <taxon>Magnoliopsida</taxon>
        <taxon>eudicotyledons</taxon>
        <taxon>Gunneridae</taxon>
        <taxon>Pentapetalae</taxon>
        <taxon>rosids</taxon>
        <taxon>malvids</taxon>
        <taxon>Brassicales</taxon>
        <taxon>Brassicaceae</taxon>
        <taxon>Cardamineae</taxon>
        <taxon>Cardamine</taxon>
    </lineage>
</organism>
<dbReference type="Pfam" id="PF14223">
    <property type="entry name" value="Retrotran_gag_2"/>
    <property type="match status" value="1"/>
</dbReference>
<dbReference type="SMART" id="SM00343">
    <property type="entry name" value="ZnF_C2HC"/>
    <property type="match status" value="2"/>
</dbReference>
<reference evidence="4 5" key="1">
    <citation type="submission" date="2024-04" db="EMBL/GenBank/DDBJ databases">
        <title>Genome assembly C_amara_ONT_v2.</title>
        <authorList>
            <person name="Yant L."/>
            <person name="Moore C."/>
            <person name="Slenker M."/>
        </authorList>
    </citation>
    <scope>NUCLEOTIDE SEQUENCE [LARGE SCALE GENOMIC DNA]</scope>
    <source>
        <tissue evidence="4">Leaf</tissue>
    </source>
</reference>
<dbReference type="AlphaFoldDB" id="A0ABD0YZD8"/>
<feature type="compositionally biased region" description="Basic and acidic residues" evidence="2">
    <location>
        <begin position="522"/>
        <end position="543"/>
    </location>
</feature>
<feature type="compositionally biased region" description="Basic and acidic residues" evidence="2">
    <location>
        <begin position="486"/>
        <end position="511"/>
    </location>
</feature>
<gene>
    <name evidence="4" type="ORF">V5N11_005674</name>
</gene>